<organism evidence="1 2">
    <name type="scientific">Corynebacterium marquesiae</name>
    <dbReference type="NCBI Taxonomy" id="2913503"/>
    <lineage>
        <taxon>Bacteria</taxon>
        <taxon>Bacillati</taxon>
        <taxon>Actinomycetota</taxon>
        <taxon>Actinomycetes</taxon>
        <taxon>Mycobacteriales</taxon>
        <taxon>Corynebacteriaceae</taxon>
        <taxon>Corynebacterium</taxon>
    </lineage>
</organism>
<protein>
    <submittedName>
        <fullName evidence="1">Uncharacterized protein</fullName>
    </submittedName>
</protein>
<accession>A0ABU8P6C5</accession>
<evidence type="ECO:0000313" key="2">
    <source>
        <dbReference type="Proteomes" id="UP001372244"/>
    </source>
</evidence>
<keyword evidence="2" id="KW-1185">Reference proteome</keyword>
<evidence type="ECO:0000313" key="1">
    <source>
        <dbReference type="EMBL" id="MEJ4138618.1"/>
    </source>
</evidence>
<dbReference type="Proteomes" id="UP001372244">
    <property type="component" value="Unassembled WGS sequence"/>
</dbReference>
<proteinExistence type="predicted"/>
<dbReference type="RefSeq" id="WP_337887616.1">
    <property type="nucleotide sequence ID" value="NZ_JBAHUW010000010.1"/>
</dbReference>
<dbReference type="EMBL" id="JBAHUZ010000010">
    <property type="protein sequence ID" value="MEJ4138618.1"/>
    <property type="molecule type" value="Genomic_DNA"/>
</dbReference>
<name>A0ABU8P6C5_9CORY</name>
<gene>
    <name evidence="1" type="ORF">V5S76_05715</name>
</gene>
<comment type="caution">
    <text evidence="1">The sequence shown here is derived from an EMBL/GenBank/DDBJ whole genome shotgun (WGS) entry which is preliminary data.</text>
</comment>
<sequence length="46" mass="5046">MHVFCDAAGGPLTTEELSDLAAVGRLSPEERGLYDELRRVELLLDS</sequence>
<reference evidence="1 2" key="1">
    <citation type="submission" date="2024-02" db="EMBL/GenBank/DDBJ databases">
        <title>Whole genome sequencing and characterization of Corynebacterium isolated from the ocular surface of dry eye disease sufferers.</title>
        <authorList>
            <person name="Naqvi M."/>
        </authorList>
    </citation>
    <scope>NUCLEOTIDE SEQUENCE [LARGE SCALE GENOMIC DNA]</scope>
    <source>
        <strain evidence="1 2">PCR27</strain>
    </source>
</reference>